<dbReference type="AlphaFoldDB" id="A0A6P0HIV8"/>
<reference evidence="3 4" key="1">
    <citation type="journal article" date="2014" name="Int. J. Syst. Evol. Microbiol.">
        <title>Nocardioides zeae sp. nov., isolated from the stem of Zea mays.</title>
        <authorList>
            <person name="Glaeser S.P."/>
            <person name="McInroy J.A."/>
            <person name="Busse H.J."/>
            <person name="Kampfer P."/>
        </authorList>
    </citation>
    <scope>NUCLEOTIDE SEQUENCE [LARGE SCALE GENOMIC DNA]</scope>
    <source>
        <strain evidence="3 4">JCM 30728</strain>
    </source>
</reference>
<feature type="compositionally biased region" description="Acidic residues" evidence="1">
    <location>
        <begin position="89"/>
        <end position="101"/>
    </location>
</feature>
<feature type="compositionally biased region" description="Polar residues" evidence="1">
    <location>
        <begin position="105"/>
        <end position="114"/>
    </location>
</feature>
<feature type="region of interest" description="Disordered" evidence="1">
    <location>
        <begin position="187"/>
        <end position="210"/>
    </location>
</feature>
<sequence length="663" mass="67080">MPTDPPDDTSSQPGHDLQRALFDLFRDAEVEPETRPETERVTDDTPDGDPVVVRDPFPEAPEAGPPRTLAERLAARQATLRPVGPLVDPEPEPEPGPEPEEPTAGRTSGTTVATASADLYPAPEPEAETAPLAALLGPPADDPADGSVLATPAPRTADDDATRRPWLLPLIGVAVISVVVAIGGVLTLGGDDEAPPRSTSTEEPSATPTASDVEALLASSQALYDEVSDAVTATADLAGLPAAVAVAEDARAEAEALVAQAGTLDPAPTQPQLDVVTRQRDLVAAVAAFAALDTATLASFGELATVLRGAADLLAQAEAGLELAERDGDAAAAGAQLDAVPDDLVLAAARPRAVPAPPTSTAQHLVGLVGTAAIRATTEDLTEIAGRLEGSTRTAEVREAAADAAALAAYAQAARAGFDDDSETAVALDRLLALLGPVGRLTELDGENLDLWSDVSADLADATDGDDQLGAATRAAYAHLDALVAAARSTIAAWEAEVAQQEGSSEDAAEVAAYASAMSGVFSTYDALAAQTPRLAAGDTPSSSVGSALFRLRGPYASLEQRVRGITAPGSLQSAHASVVALAAAAEQAVTRGEAVSREGEQCISRGGSPAGCRLGKQPTWASYSSSLGAVAGAGTVRSAWSAALAEAQQAAPAGTPPPRPDV</sequence>
<feature type="region of interest" description="Disordered" evidence="1">
    <location>
        <begin position="27"/>
        <end position="160"/>
    </location>
</feature>
<dbReference type="Proteomes" id="UP000468687">
    <property type="component" value="Unassembled WGS sequence"/>
</dbReference>
<gene>
    <name evidence="3" type="ORF">G3T38_04665</name>
</gene>
<feature type="compositionally biased region" description="Low complexity" evidence="1">
    <location>
        <begin position="128"/>
        <end position="139"/>
    </location>
</feature>
<dbReference type="RefSeq" id="WP_163770902.1">
    <property type="nucleotide sequence ID" value="NZ_JAAGXA010000002.1"/>
</dbReference>
<protein>
    <submittedName>
        <fullName evidence="3">Uncharacterized protein</fullName>
    </submittedName>
</protein>
<keyword evidence="2" id="KW-0472">Membrane</keyword>
<dbReference type="EMBL" id="JAAGXA010000002">
    <property type="protein sequence ID" value="NEN77565.1"/>
    <property type="molecule type" value="Genomic_DNA"/>
</dbReference>
<evidence type="ECO:0000313" key="3">
    <source>
        <dbReference type="EMBL" id="NEN77565.1"/>
    </source>
</evidence>
<feature type="compositionally biased region" description="Basic and acidic residues" evidence="1">
    <location>
        <begin position="27"/>
        <end position="43"/>
    </location>
</feature>
<accession>A0A6P0HIV8</accession>
<proteinExistence type="predicted"/>
<evidence type="ECO:0000256" key="2">
    <source>
        <dbReference type="SAM" id="Phobius"/>
    </source>
</evidence>
<comment type="caution">
    <text evidence="3">The sequence shown here is derived from an EMBL/GenBank/DDBJ whole genome shotgun (WGS) entry which is preliminary data.</text>
</comment>
<evidence type="ECO:0000256" key="1">
    <source>
        <dbReference type="SAM" id="MobiDB-lite"/>
    </source>
</evidence>
<feature type="compositionally biased region" description="Low complexity" evidence="1">
    <location>
        <begin position="196"/>
        <end position="210"/>
    </location>
</feature>
<evidence type="ECO:0000313" key="4">
    <source>
        <dbReference type="Proteomes" id="UP000468687"/>
    </source>
</evidence>
<keyword evidence="2" id="KW-1133">Transmembrane helix</keyword>
<keyword evidence="2" id="KW-0812">Transmembrane</keyword>
<feature type="transmembrane region" description="Helical" evidence="2">
    <location>
        <begin position="166"/>
        <end position="189"/>
    </location>
</feature>
<keyword evidence="4" id="KW-1185">Reference proteome</keyword>
<name>A0A6P0HIV8_9ACTN</name>
<organism evidence="3 4">
    <name type="scientific">Nocardioides zeae</name>
    <dbReference type="NCBI Taxonomy" id="1457234"/>
    <lineage>
        <taxon>Bacteria</taxon>
        <taxon>Bacillati</taxon>
        <taxon>Actinomycetota</taxon>
        <taxon>Actinomycetes</taxon>
        <taxon>Propionibacteriales</taxon>
        <taxon>Nocardioidaceae</taxon>
        <taxon>Nocardioides</taxon>
    </lineage>
</organism>